<comment type="caution">
    <text evidence="2">The sequence shown here is derived from an EMBL/GenBank/DDBJ whole genome shotgun (WGS) entry which is preliminary data.</text>
</comment>
<dbReference type="EMBL" id="LXQA010066449">
    <property type="protein sequence ID" value="MCI07733.1"/>
    <property type="molecule type" value="Genomic_DNA"/>
</dbReference>
<reference evidence="2 3" key="1">
    <citation type="journal article" date="2018" name="Front. Plant Sci.">
        <title>Red Clover (Trifolium pratense) and Zigzag Clover (T. medium) - A Picture of Genomic Similarities and Differences.</title>
        <authorList>
            <person name="Dluhosova J."/>
            <person name="Istvanek J."/>
            <person name="Nedelnik J."/>
            <person name="Repkova J."/>
        </authorList>
    </citation>
    <scope>NUCLEOTIDE SEQUENCE [LARGE SCALE GENOMIC DNA]</scope>
    <source>
        <strain evidence="3">cv. 10/8</strain>
        <tissue evidence="2">Leaf</tissue>
    </source>
</reference>
<evidence type="ECO:0000313" key="3">
    <source>
        <dbReference type="Proteomes" id="UP000265520"/>
    </source>
</evidence>
<evidence type="ECO:0000313" key="2">
    <source>
        <dbReference type="EMBL" id="MCI07733.1"/>
    </source>
</evidence>
<accession>A0A392P6P7</accession>
<feature type="transmembrane region" description="Helical" evidence="1">
    <location>
        <begin position="21"/>
        <end position="41"/>
    </location>
</feature>
<dbReference type="Proteomes" id="UP000265520">
    <property type="component" value="Unassembled WGS sequence"/>
</dbReference>
<sequence>MLLADFLAGAIILEFPLCKSVLIWIACLSSTYIFNVALTVSNNKSRKDMKIWETIGLWHYPIPAYYLLAQFGLGFLVAMCNLVNNSVLSCITDQGQLTAYESIVEGEKNRWSEYTMHATVCNYDF</sequence>
<protein>
    <submittedName>
        <fullName evidence="2">Protein FAM38B</fullName>
    </submittedName>
</protein>
<dbReference type="AlphaFoldDB" id="A0A392P6P7"/>
<dbReference type="GO" id="GO:0008381">
    <property type="term" value="F:mechanosensitive monoatomic ion channel activity"/>
    <property type="evidence" value="ECO:0007669"/>
    <property type="project" value="InterPro"/>
</dbReference>
<keyword evidence="1" id="KW-0472">Membrane</keyword>
<dbReference type="PANTHER" id="PTHR47049:SF2">
    <property type="entry name" value="PIEZO-TYPE MECHANOSENSITIVE ION CHANNEL HOMOLOG"/>
    <property type="match status" value="1"/>
</dbReference>
<dbReference type="InterPro" id="IPR027272">
    <property type="entry name" value="Piezo"/>
</dbReference>
<dbReference type="GO" id="GO:0016020">
    <property type="term" value="C:membrane"/>
    <property type="evidence" value="ECO:0007669"/>
    <property type="project" value="InterPro"/>
</dbReference>
<keyword evidence="1" id="KW-1133">Transmembrane helix</keyword>
<name>A0A392P6P7_9FABA</name>
<proteinExistence type="predicted"/>
<evidence type="ECO:0000256" key="1">
    <source>
        <dbReference type="SAM" id="Phobius"/>
    </source>
</evidence>
<organism evidence="2 3">
    <name type="scientific">Trifolium medium</name>
    <dbReference type="NCBI Taxonomy" id="97028"/>
    <lineage>
        <taxon>Eukaryota</taxon>
        <taxon>Viridiplantae</taxon>
        <taxon>Streptophyta</taxon>
        <taxon>Embryophyta</taxon>
        <taxon>Tracheophyta</taxon>
        <taxon>Spermatophyta</taxon>
        <taxon>Magnoliopsida</taxon>
        <taxon>eudicotyledons</taxon>
        <taxon>Gunneridae</taxon>
        <taxon>Pentapetalae</taxon>
        <taxon>rosids</taxon>
        <taxon>fabids</taxon>
        <taxon>Fabales</taxon>
        <taxon>Fabaceae</taxon>
        <taxon>Papilionoideae</taxon>
        <taxon>50 kb inversion clade</taxon>
        <taxon>NPAAA clade</taxon>
        <taxon>Hologalegina</taxon>
        <taxon>IRL clade</taxon>
        <taxon>Trifolieae</taxon>
        <taxon>Trifolium</taxon>
    </lineage>
</organism>
<feature type="transmembrane region" description="Helical" evidence="1">
    <location>
        <begin position="62"/>
        <end position="84"/>
    </location>
</feature>
<keyword evidence="3" id="KW-1185">Reference proteome</keyword>
<dbReference type="PANTHER" id="PTHR47049">
    <property type="entry name" value="PIEZO-TYPE MECHANOSENSITIVE ION CHANNEL HOMOLOG"/>
    <property type="match status" value="1"/>
</dbReference>
<keyword evidence="1" id="KW-0812">Transmembrane</keyword>